<dbReference type="SUPFAM" id="SSF53850">
    <property type="entry name" value="Periplasmic binding protein-like II"/>
    <property type="match status" value="1"/>
</dbReference>
<reference evidence="6" key="1">
    <citation type="submission" date="2022-11" db="EMBL/GenBank/DDBJ databases">
        <title>Nonomuraea corallina sp. nov., a new species of the genus Nonomuraea isolated from sea side sediment in Thai sea.</title>
        <authorList>
            <person name="Ngamcharungchit C."/>
            <person name="Matsumoto A."/>
            <person name="Suriyachadkun C."/>
            <person name="Panbangred W."/>
            <person name="Inahashi Y."/>
            <person name="Intra B."/>
        </authorList>
    </citation>
    <scope>NUCLEOTIDE SEQUENCE</scope>
    <source>
        <strain evidence="6">MCN248</strain>
    </source>
</reference>
<dbReference type="PRINTS" id="PR00039">
    <property type="entry name" value="HTHLYSR"/>
</dbReference>
<dbReference type="InterPro" id="IPR005119">
    <property type="entry name" value="LysR_subst-bd"/>
</dbReference>
<keyword evidence="3" id="KW-0238">DNA-binding</keyword>
<dbReference type="Gene3D" id="1.10.10.10">
    <property type="entry name" value="Winged helix-like DNA-binding domain superfamily/Winged helix DNA-binding domain"/>
    <property type="match status" value="1"/>
</dbReference>
<dbReference type="EMBL" id="JAPNNL010000039">
    <property type="protein sequence ID" value="MDA0634311.1"/>
    <property type="molecule type" value="Genomic_DNA"/>
</dbReference>
<evidence type="ECO:0000256" key="2">
    <source>
        <dbReference type="ARBA" id="ARBA00023015"/>
    </source>
</evidence>
<evidence type="ECO:0000256" key="3">
    <source>
        <dbReference type="ARBA" id="ARBA00023125"/>
    </source>
</evidence>
<dbReference type="RefSeq" id="WP_270155121.1">
    <property type="nucleotide sequence ID" value="NZ_JAPNNL010000039.1"/>
</dbReference>
<evidence type="ECO:0000256" key="1">
    <source>
        <dbReference type="ARBA" id="ARBA00009437"/>
    </source>
</evidence>
<name>A0ABT4SAS8_9ACTN</name>
<dbReference type="Pfam" id="PF00126">
    <property type="entry name" value="HTH_1"/>
    <property type="match status" value="1"/>
</dbReference>
<sequence>MDVHLRDLRYFAAIAEELSVTRAAERLFVSQPALSKQLRALERRLGCVLFDRVPGGVALTRQGAALLPVARELLTRWDAGYETVRAAAPAGTLVVGMQTAVGRGLQREALRRFRAAMPGWEVSLRLVGWDDPSAGLSDAGSDVAFLWLPAPPGLATRVLATERVHVVLPADHRLAGQDEIPFAALRDEPFVALPTAAGPLRDFWLALHARDTVPAIGSTASSPEEVFEAVAGGLGVVLVAEGNAELYQRPGLVHRPVPDLPSSELAIAWRDGDTRPWVAAFLDAMADHV</sequence>
<keyword evidence="7" id="KW-1185">Reference proteome</keyword>
<dbReference type="PANTHER" id="PTHR30346">
    <property type="entry name" value="TRANSCRIPTIONAL DUAL REGULATOR HCAR-RELATED"/>
    <property type="match status" value="1"/>
</dbReference>
<comment type="similarity">
    <text evidence="1">Belongs to the LysR transcriptional regulatory family.</text>
</comment>
<feature type="domain" description="HTH lysR-type" evidence="5">
    <location>
        <begin position="1"/>
        <end position="60"/>
    </location>
</feature>
<dbReference type="CDD" id="cd08414">
    <property type="entry name" value="PBP2_LTTR_aromatics_like"/>
    <property type="match status" value="1"/>
</dbReference>
<dbReference type="Pfam" id="PF03466">
    <property type="entry name" value="LysR_substrate"/>
    <property type="match status" value="1"/>
</dbReference>
<evidence type="ECO:0000259" key="5">
    <source>
        <dbReference type="PROSITE" id="PS50931"/>
    </source>
</evidence>
<dbReference type="Proteomes" id="UP001144036">
    <property type="component" value="Unassembled WGS sequence"/>
</dbReference>
<keyword evidence="2" id="KW-0805">Transcription regulation</keyword>
<accession>A0ABT4SAS8</accession>
<evidence type="ECO:0000313" key="6">
    <source>
        <dbReference type="EMBL" id="MDA0634311.1"/>
    </source>
</evidence>
<protein>
    <submittedName>
        <fullName evidence="6">LysR family transcriptional regulator</fullName>
    </submittedName>
</protein>
<dbReference type="PANTHER" id="PTHR30346:SF0">
    <property type="entry name" value="HCA OPERON TRANSCRIPTIONAL ACTIVATOR HCAR"/>
    <property type="match status" value="1"/>
</dbReference>
<dbReference type="Gene3D" id="3.40.190.10">
    <property type="entry name" value="Periplasmic binding protein-like II"/>
    <property type="match status" value="2"/>
</dbReference>
<dbReference type="InterPro" id="IPR000847">
    <property type="entry name" value="LysR_HTH_N"/>
</dbReference>
<keyword evidence="4" id="KW-0804">Transcription</keyword>
<comment type="caution">
    <text evidence="6">The sequence shown here is derived from an EMBL/GenBank/DDBJ whole genome shotgun (WGS) entry which is preliminary data.</text>
</comment>
<gene>
    <name evidence="6" type="ORF">OUY22_12875</name>
</gene>
<dbReference type="PROSITE" id="PS50931">
    <property type="entry name" value="HTH_LYSR"/>
    <property type="match status" value="1"/>
</dbReference>
<evidence type="ECO:0000313" key="7">
    <source>
        <dbReference type="Proteomes" id="UP001144036"/>
    </source>
</evidence>
<dbReference type="InterPro" id="IPR036390">
    <property type="entry name" value="WH_DNA-bd_sf"/>
</dbReference>
<proteinExistence type="inferred from homology"/>
<dbReference type="SUPFAM" id="SSF46785">
    <property type="entry name" value="Winged helix' DNA-binding domain"/>
    <property type="match status" value="1"/>
</dbReference>
<dbReference type="InterPro" id="IPR036388">
    <property type="entry name" value="WH-like_DNA-bd_sf"/>
</dbReference>
<organism evidence="6 7">
    <name type="scientific">Nonomuraea corallina</name>
    <dbReference type="NCBI Taxonomy" id="2989783"/>
    <lineage>
        <taxon>Bacteria</taxon>
        <taxon>Bacillati</taxon>
        <taxon>Actinomycetota</taxon>
        <taxon>Actinomycetes</taxon>
        <taxon>Streptosporangiales</taxon>
        <taxon>Streptosporangiaceae</taxon>
        <taxon>Nonomuraea</taxon>
    </lineage>
</organism>
<evidence type="ECO:0000256" key="4">
    <source>
        <dbReference type="ARBA" id="ARBA00023163"/>
    </source>
</evidence>